<organism evidence="2 3">
    <name type="scientific">Scophthalmus maximus</name>
    <name type="common">Turbot</name>
    <name type="synonym">Psetta maxima</name>
    <dbReference type="NCBI Taxonomy" id="52904"/>
    <lineage>
        <taxon>Eukaryota</taxon>
        <taxon>Metazoa</taxon>
        <taxon>Chordata</taxon>
        <taxon>Craniata</taxon>
        <taxon>Vertebrata</taxon>
        <taxon>Euteleostomi</taxon>
        <taxon>Actinopterygii</taxon>
        <taxon>Neopterygii</taxon>
        <taxon>Teleostei</taxon>
        <taxon>Neoteleostei</taxon>
        <taxon>Acanthomorphata</taxon>
        <taxon>Carangaria</taxon>
        <taxon>Pleuronectiformes</taxon>
        <taxon>Pleuronectoidei</taxon>
        <taxon>Scophthalmidae</taxon>
        <taxon>Scophthalmus</taxon>
    </lineage>
</organism>
<dbReference type="Proteomes" id="UP000246464">
    <property type="component" value="Chromosome 10"/>
</dbReference>
<evidence type="ECO:0000313" key="2">
    <source>
        <dbReference type="EMBL" id="AWP08883.1"/>
    </source>
</evidence>
<feature type="compositionally biased region" description="Basic and acidic residues" evidence="1">
    <location>
        <begin position="1"/>
        <end position="10"/>
    </location>
</feature>
<feature type="region of interest" description="Disordered" evidence="1">
    <location>
        <begin position="1"/>
        <end position="74"/>
    </location>
</feature>
<feature type="compositionally biased region" description="Basic and acidic residues" evidence="1">
    <location>
        <begin position="21"/>
        <end position="50"/>
    </location>
</feature>
<dbReference type="AlphaFoldDB" id="A0A2U9BYE3"/>
<sequence length="74" mass="8279">METEGGELRRVHSTSLRAKREKVQNSRTLLHEDEPLTHERRAGGGEKTVEARGAGADTVVRQVRRRTGETGRKS</sequence>
<keyword evidence="3" id="KW-1185">Reference proteome</keyword>
<protein>
    <submittedName>
        <fullName evidence="2">Uncharacterized protein</fullName>
    </submittedName>
</protein>
<gene>
    <name evidence="2" type="ORF">SMAX5B_017830</name>
</gene>
<evidence type="ECO:0000313" key="3">
    <source>
        <dbReference type="Proteomes" id="UP000246464"/>
    </source>
</evidence>
<proteinExistence type="predicted"/>
<reference evidence="2 3" key="1">
    <citation type="submission" date="2017-12" db="EMBL/GenBank/DDBJ databases">
        <title>Integrating genomic resources of turbot (Scophthalmus maximus) in depth evaluation of genetic and physical mapping variation across individuals.</title>
        <authorList>
            <person name="Martinez P."/>
        </authorList>
    </citation>
    <scope>NUCLEOTIDE SEQUENCE [LARGE SCALE GENOMIC DNA]</scope>
</reference>
<accession>A0A2U9BYE3</accession>
<evidence type="ECO:0000256" key="1">
    <source>
        <dbReference type="SAM" id="MobiDB-lite"/>
    </source>
</evidence>
<name>A0A2U9BYE3_SCOMX</name>
<dbReference type="EMBL" id="CP026252">
    <property type="protein sequence ID" value="AWP08883.1"/>
    <property type="molecule type" value="Genomic_DNA"/>
</dbReference>